<organism evidence="2">
    <name type="scientific">bioreactor metagenome</name>
    <dbReference type="NCBI Taxonomy" id="1076179"/>
    <lineage>
        <taxon>unclassified sequences</taxon>
        <taxon>metagenomes</taxon>
        <taxon>ecological metagenomes</taxon>
    </lineage>
</organism>
<dbReference type="GO" id="GO:0006396">
    <property type="term" value="P:RNA processing"/>
    <property type="evidence" value="ECO:0007669"/>
    <property type="project" value="InterPro"/>
</dbReference>
<dbReference type="EMBL" id="VSSQ01070171">
    <property type="protein sequence ID" value="MPN22029.1"/>
    <property type="molecule type" value="Genomic_DNA"/>
</dbReference>
<dbReference type="InterPro" id="IPR036389">
    <property type="entry name" value="RNase_III_sf"/>
</dbReference>
<evidence type="ECO:0000313" key="2">
    <source>
        <dbReference type="EMBL" id="MPN22029.1"/>
    </source>
</evidence>
<dbReference type="SUPFAM" id="SSF69065">
    <property type="entry name" value="RNase III domain-like"/>
    <property type="match status" value="1"/>
</dbReference>
<comment type="caution">
    <text evidence="2">The sequence shown here is derived from an EMBL/GenBank/DDBJ whole genome shotgun (WGS) entry which is preliminary data.</text>
</comment>
<dbReference type="AlphaFoldDB" id="A0A645G8B1"/>
<accession>A0A645G8B1</accession>
<sequence length="101" mass="11412">MEIPRLVRLGKGLVHQGANASIIADASEAVFGAVFFDGGYEAASQVILRYLFFQSKSNAYDEKQDPKSLHKKKPKKEDWGNLNTKLYHQKVLLICPFLRCN</sequence>
<dbReference type="GO" id="GO:0004525">
    <property type="term" value="F:ribonuclease III activity"/>
    <property type="evidence" value="ECO:0007669"/>
    <property type="project" value="UniProtKB-EC"/>
</dbReference>
<protein>
    <submittedName>
        <fullName evidence="2">Ribonuclease 3</fullName>
        <ecNumber evidence="2">3.1.26.3</ecNumber>
    </submittedName>
</protein>
<dbReference type="Gene3D" id="1.10.1520.10">
    <property type="entry name" value="Ribonuclease III domain"/>
    <property type="match status" value="1"/>
</dbReference>
<name>A0A645G8B1_9ZZZZ</name>
<reference evidence="2" key="1">
    <citation type="submission" date="2019-08" db="EMBL/GenBank/DDBJ databases">
        <authorList>
            <person name="Kucharzyk K."/>
            <person name="Murdoch R.W."/>
            <person name="Higgins S."/>
            <person name="Loffler F."/>
        </authorList>
    </citation>
    <scope>NUCLEOTIDE SEQUENCE</scope>
</reference>
<evidence type="ECO:0000259" key="1">
    <source>
        <dbReference type="PROSITE" id="PS50142"/>
    </source>
</evidence>
<gene>
    <name evidence="2" type="primary">rnc_49</name>
    <name evidence="2" type="ORF">SDC9_169412</name>
</gene>
<feature type="domain" description="RNase III" evidence="1">
    <location>
        <begin position="1"/>
        <end position="39"/>
    </location>
</feature>
<dbReference type="PROSITE" id="PS50142">
    <property type="entry name" value="RNASE_3_2"/>
    <property type="match status" value="1"/>
</dbReference>
<proteinExistence type="predicted"/>
<dbReference type="InterPro" id="IPR000999">
    <property type="entry name" value="RNase_III_dom"/>
</dbReference>
<dbReference type="EC" id="3.1.26.3" evidence="2"/>
<keyword evidence="2" id="KW-0378">Hydrolase</keyword>